<proteinExistence type="predicted"/>
<keyword evidence="2" id="KW-1185">Reference proteome</keyword>
<dbReference type="AlphaFoldDB" id="A0A2Z2HZ64"/>
<reference evidence="2" key="1">
    <citation type="submission" date="2017-02" db="EMBL/GenBank/DDBJ databases">
        <title>Natronthermophilus aegyptiacus gen. nov.,sp. nov., an aerobic, extremely halophilic alkalithermophilic archaeon isolated from the athalassohaline Wadi An Natrun, Egypt.</title>
        <authorList>
            <person name="Zhao B."/>
        </authorList>
    </citation>
    <scope>NUCLEOTIDE SEQUENCE [LARGE SCALE GENOMIC DNA]</scope>
    <source>
        <strain evidence="2">JW/NM-HA 15</strain>
    </source>
</reference>
<gene>
    <name evidence="1" type="ORF">B1756_03665</name>
</gene>
<accession>A0A2Z2HZ64</accession>
<dbReference type="KEGG" id="naj:B1756_03665"/>
<dbReference type="EMBL" id="CP019893">
    <property type="protein sequence ID" value="ARS88938.1"/>
    <property type="molecule type" value="Genomic_DNA"/>
</dbReference>
<name>A0A2Z2HZ64_9EURY</name>
<evidence type="ECO:0000313" key="1">
    <source>
        <dbReference type="EMBL" id="ARS88938.1"/>
    </source>
</evidence>
<evidence type="ECO:0000313" key="2">
    <source>
        <dbReference type="Proteomes" id="UP000250088"/>
    </source>
</evidence>
<sequence>MRSTIGTAVAASTPYSNRSLTRKLYRSIALERFRTLSSESAVGRVVLATAGDRRRKSPRDRCWASAVTSVVDR</sequence>
<organism evidence="1 2">
    <name type="scientific">Natrarchaeobaculum aegyptiacum</name>
    <dbReference type="NCBI Taxonomy" id="745377"/>
    <lineage>
        <taxon>Archaea</taxon>
        <taxon>Methanobacteriati</taxon>
        <taxon>Methanobacteriota</taxon>
        <taxon>Stenosarchaea group</taxon>
        <taxon>Halobacteria</taxon>
        <taxon>Halobacteriales</taxon>
        <taxon>Natrialbaceae</taxon>
        <taxon>Natrarchaeobaculum</taxon>
    </lineage>
</organism>
<protein>
    <submittedName>
        <fullName evidence="1">Uncharacterized protein</fullName>
    </submittedName>
</protein>
<dbReference type="Proteomes" id="UP000250088">
    <property type="component" value="Chromosome"/>
</dbReference>